<dbReference type="Pfam" id="PF00155">
    <property type="entry name" value="Aminotran_1_2"/>
    <property type="match status" value="1"/>
</dbReference>
<reference evidence="9 10" key="2">
    <citation type="submission" date="2009-02" db="EMBL/GenBank/DDBJ databases">
        <title>Draft genome sequence of Blautia hydrogenotrophica DSM 10507 (Ruminococcus hydrogenotrophicus DSM 10507).</title>
        <authorList>
            <person name="Sudarsanam P."/>
            <person name="Ley R."/>
            <person name="Guruge J."/>
            <person name="Turnbaugh P.J."/>
            <person name="Mahowald M."/>
            <person name="Liep D."/>
            <person name="Gordon J."/>
        </authorList>
    </citation>
    <scope>NUCLEOTIDE SEQUENCE [LARGE SCALE GENOMIC DNA]</scope>
    <source>
        <strain evidence="10">DSM 10507 / JCM 14656 / S5a33</strain>
    </source>
</reference>
<keyword evidence="4" id="KW-0032">Aminotransferase</keyword>
<evidence type="ECO:0000313" key="9">
    <source>
        <dbReference type="EMBL" id="EEG48614.1"/>
    </source>
</evidence>
<feature type="region of interest" description="Disordered" evidence="7">
    <location>
        <begin position="1"/>
        <end position="22"/>
    </location>
</feature>
<dbReference type="CDD" id="cd00609">
    <property type="entry name" value="AAT_like"/>
    <property type="match status" value="1"/>
</dbReference>
<comment type="caution">
    <text evidence="9">The sequence shown here is derived from an EMBL/GenBank/DDBJ whole genome shotgun (WGS) entry which is preliminary data.</text>
</comment>
<dbReference type="GeneID" id="86820803"/>
<dbReference type="InterPro" id="IPR015422">
    <property type="entry name" value="PyrdxlP-dep_Trfase_small"/>
</dbReference>
<evidence type="ECO:0000256" key="7">
    <source>
        <dbReference type="SAM" id="MobiDB-lite"/>
    </source>
</evidence>
<dbReference type="Proteomes" id="UP000003100">
    <property type="component" value="Unassembled WGS sequence"/>
</dbReference>
<keyword evidence="10" id="KW-1185">Reference proteome</keyword>
<dbReference type="PANTHER" id="PTHR11879">
    <property type="entry name" value="ASPARTATE AMINOTRANSFERASE"/>
    <property type="match status" value="1"/>
</dbReference>
<evidence type="ECO:0000256" key="6">
    <source>
        <dbReference type="ARBA" id="ARBA00022898"/>
    </source>
</evidence>
<dbReference type="GO" id="GO:0030170">
    <property type="term" value="F:pyridoxal phosphate binding"/>
    <property type="evidence" value="ECO:0007669"/>
    <property type="project" value="InterPro"/>
</dbReference>
<dbReference type="SUPFAM" id="SSF53383">
    <property type="entry name" value="PLP-dependent transferases"/>
    <property type="match status" value="1"/>
</dbReference>
<feature type="domain" description="Aminotransferase class I/classII large" evidence="8">
    <location>
        <begin position="66"/>
        <end position="405"/>
    </location>
</feature>
<comment type="cofactor">
    <cofactor evidence="1">
        <name>pyridoxal 5'-phosphate</name>
        <dbReference type="ChEBI" id="CHEBI:597326"/>
    </cofactor>
</comment>
<evidence type="ECO:0000256" key="5">
    <source>
        <dbReference type="ARBA" id="ARBA00022679"/>
    </source>
</evidence>
<evidence type="ECO:0000256" key="3">
    <source>
        <dbReference type="ARBA" id="ARBA00011738"/>
    </source>
</evidence>
<dbReference type="PATRIC" id="fig|476272.21.peg.1914"/>
<dbReference type="InterPro" id="IPR015424">
    <property type="entry name" value="PyrdxlP-dep_Trfase"/>
</dbReference>
<evidence type="ECO:0000256" key="2">
    <source>
        <dbReference type="ARBA" id="ARBA00007441"/>
    </source>
</evidence>
<dbReference type="GO" id="GO:0008483">
    <property type="term" value="F:transaminase activity"/>
    <property type="evidence" value="ECO:0007669"/>
    <property type="project" value="UniProtKB-KW"/>
</dbReference>
<dbReference type="HOGENOM" id="CLU_662043_0_0_9"/>
<dbReference type="InterPro" id="IPR015421">
    <property type="entry name" value="PyrdxlP-dep_Trfase_major"/>
</dbReference>
<dbReference type="eggNOG" id="COG1448">
    <property type="taxonomic scope" value="Bacteria"/>
</dbReference>
<keyword evidence="5" id="KW-0808">Transferase</keyword>
<dbReference type="PANTHER" id="PTHR11879:SF22">
    <property type="entry name" value="ASPARTATE AMINOTRANSFERASE, MITOCHONDRIAL"/>
    <property type="match status" value="1"/>
</dbReference>
<comment type="subunit">
    <text evidence="3">Homodimer.</text>
</comment>
<sequence>MAEFTMTASNATGKGKPDPSFSSAGNAGTAIAKYGKENVTDATLGVLKDENGDFLSLPTVNKCYRELPANELMDYAPIPGLKDYLDAAIANAFKGHQPKGTYTGAVATPGGTGAIHHMIFNYVEKGQKFVIPNWHWGPYREIAEENEREWEMYQMFDENNEFSRKNLKDAVSKLLETQDSVMTIFNTPAHNPSGYTMTDEDWEDIMNFYRECAKKPNKKIIILWDMAYIDYAGDPDEVRSFLKYFEDLPENILLAVAYSMSKSFLVYGMRSGALIGVSSSKTVAEEFANVNTFSNRATWSNGSRGAQKMLAEITADPQLKASVDKERAQFSEMLANRAQIFIKEAAEENLKILPYEAGFFITIPAKDSAGLANKLAQNNIFVIPLKEGIRLALSAVPTDKVPGLAGKIKAVFAGHEA</sequence>
<dbReference type="EMBL" id="ACBZ01000133">
    <property type="protein sequence ID" value="EEG48614.1"/>
    <property type="molecule type" value="Genomic_DNA"/>
</dbReference>
<gene>
    <name evidence="9" type="ORF">RUMHYD_02484</name>
</gene>
<evidence type="ECO:0000313" key="10">
    <source>
        <dbReference type="Proteomes" id="UP000003100"/>
    </source>
</evidence>
<name>C0CNP1_BLAHS</name>
<comment type="similarity">
    <text evidence="2">Belongs to the class-I pyridoxal-phosphate-dependent aminotransferase family.</text>
</comment>
<dbReference type="GO" id="GO:0042802">
    <property type="term" value="F:identical protein binding"/>
    <property type="evidence" value="ECO:0007669"/>
    <property type="project" value="TreeGrafter"/>
</dbReference>
<feature type="compositionally biased region" description="Polar residues" evidence="7">
    <location>
        <begin position="1"/>
        <end position="12"/>
    </location>
</feature>
<evidence type="ECO:0000259" key="8">
    <source>
        <dbReference type="Pfam" id="PF00155"/>
    </source>
</evidence>
<keyword evidence="6" id="KW-0663">Pyridoxal phosphate</keyword>
<protein>
    <recommendedName>
        <fullName evidence="8">Aminotransferase class I/classII large domain-containing protein</fullName>
    </recommendedName>
</protein>
<organism evidence="9 10">
    <name type="scientific">Blautia hydrogenotrophica (strain DSM 10507 / JCM 14656 / S5a33)</name>
    <name type="common">Ruminococcus hydrogenotrophicus</name>
    <dbReference type="NCBI Taxonomy" id="476272"/>
    <lineage>
        <taxon>Bacteria</taxon>
        <taxon>Bacillati</taxon>
        <taxon>Bacillota</taxon>
        <taxon>Clostridia</taxon>
        <taxon>Lachnospirales</taxon>
        <taxon>Lachnospiraceae</taxon>
        <taxon>Blautia</taxon>
    </lineage>
</organism>
<dbReference type="GO" id="GO:0006520">
    <property type="term" value="P:amino acid metabolic process"/>
    <property type="evidence" value="ECO:0007669"/>
    <property type="project" value="InterPro"/>
</dbReference>
<dbReference type="InterPro" id="IPR004839">
    <property type="entry name" value="Aminotransferase_I/II_large"/>
</dbReference>
<dbReference type="Gene3D" id="3.90.1150.10">
    <property type="entry name" value="Aspartate Aminotransferase, domain 1"/>
    <property type="match status" value="1"/>
</dbReference>
<reference evidence="9 10" key="1">
    <citation type="submission" date="2009-01" db="EMBL/GenBank/DDBJ databases">
        <authorList>
            <person name="Fulton L."/>
            <person name="Clifton S."/>
            <person name="Fulton B."/>
            <person name="Xu J."/>
            <person name="Minx P."/>
            <person name="Pepin K.H."/>
            <person name="Johnson M."/>
            <person name="Bhonagiri V."/>
            <person name="Nash W.E."/>
            <person name="Mardis E.R."/>
            <person name="Wilson R.K."/>
        </authorList>
    </citation>
    <scope>NUCLEOTIDE SEQUENCE [LARGE SCALE GENOMIC DNA]</scope>
    <source>
        <strain evidence="10">DSM 10507 / JCM 14656 / S5a33</strain>
    </source>
</reference>
<accession>C0CNP1</accession>
<dbReference type="Gene3D" id="3.40.640.10">
    <property type="entry name" value="Type I PLP-dependent aspartate aminotransferase-like (Major domain)"/>
    <property type="match status" value="1"/>
</dbReference>
<dbReference type="RefSeq" id="WP_005949865.1">
    <property type="nucleotide sequence ID" value="NZ_CP136423.1"/>
</dbReference>
<evidence type="ECO:0000256" key="4">
    <source>
        <dbReference type="ARBA" id="ARBA00022576"/>
    </source>
</evidence>
<dbReference type="AlphaFoldDB" id="C0CNP1"/>
<proteinExistence type="inferred from homology"/>
<dbReference type="InterPro" id="IPR000796">
    <property type="entry name" value="Asp_trans"/>
</dbReference>
<evidence type="ECO:0000256" key="1">
    <source>
        <dbReference type="ARBA" id="ARBA00001933"/>
    </source>
</evidence>